<proteinExistence type="predicted"/>
<dbReference type="EMBL" id="DAKRPA010000134">
    <property type="protein sequence ID" value="DAZ97470.1"/>
    <property type="molecule type" value="Genomic_DNA"/>
</dbReference>
<reference evidence="1" key="2">
    <citation type="journal article" date="2023" name="Microbiol Resour">
        <title>Decontamination and Annotation of the Draft Genome Sequence of the Oomycete Lagenidium giganteum ARSEF 373.</title>
        <authorList>
            <person name="Morgan W.R."/>
            <person name="Tartar A."/>
        </authorList>
    </citation>
    <scope>NUCLEOTIDE SEQUENCE</scope>
    <source>
        <strain evidence="1">ARSEF 373</strain>
    </source>
</reference>
<keyword evidence="2" id="KW-1185">Reference proteome</keyword>
<reference evidence="1" key="1">
    <citation type="submission" date="2022-11" db="EMBL/GenBank/DDBJ databases">
        <authorList>
            <person name="Morgan W.R."/>
            <person name="Tartar A."/>
        </authorList>
    </citation>
    <scope>NUCLEOTIDE SEQUENCE</scope>
    <source>
        <strain evidence="1">ARSEF 373</strain>
    </source>
</reference>
<comment type="caution">
    <text evidence="1">The sequence shown here is derived from an EMBL/GenBank/DDBJ whole genome shotgun (WGS) entry which is preliminary data.</text>
</comment>
<dbReference type="Proteomes" id="UP001146120">
    <property type="component" value="Unassembled WGS sequence"/>
</dbReference>
<accession>A0AAV2YTQ6</accession>
<protein>
    <submittedName>
        <fullName evidence="1">Uncharacterized protein</fullName>
    </submittedName>
</protein>
<organism evidence="1 2">
    <name type="scientific">Lagenidium giganteum</name>
    <dbReference type="NCBI Taxonomy" id="4803"/>
    <lineage>
        <taxon>Eukaryota</taxon>
        <taxon>Sar</taxon>
        <taxon>Stramenopiles</taxon>
        <taxon>Oomycota</taxon>
        <taxon>Peronosporomycetes</taxon>
        <taxon>Pythiales</taxon>
        <taxon>Pythiaceae</taxon>
    </lineage>
</organism>
<evidence type="ECO:0000313" key="1">
    <source>
        <dbReference type="EMBL" id="DAZ97470.1"/>
    </source>
</evidence>
<evidence type="ECO:0000313" key="2">
    <source>
        <dbReference type="Proteomes" id="UP001146120"/>
    </source>
</evidence>
<name>A0AAV2YTQ6_9STRA</name>
<sequence>MQEGSRDGPNRTHVERKGELLVWRFLLACQQTHQRRKDAPCCTPHKTSPDTHARIRAATFRDQFCP</sequence>
<dbReference type="AlphaFoldDB" id="A0AAV2YTQ6"/>
<gene>
    <name evidence="1" type="ORF">N0F65_009953</name>
</gene>